<feature type="region of interest" description="Disordered" evidence="1">
    <location>
        <begin position="32"/>
        <end position="61"/>
    </location>
</feature>
<dbReference type="InterPro" id="IPR045518">
    <property type="entry name" value="2EXR"/>
</dbReference>
<keyword evidence="4" id="KW-1185">Reference proteome</keyword>
<dbReference type="Proteomes" id="UP000184330">
    <property type="component" value="Unassembled WGS sequence"/>
</dbReference>
<sequence length="467" mass="54604">MDLTSFHLFSKLPSELRNEIWVAALPQPRLVQIQEEEATPDFDEEDDDDDMTSDNEDFFDSDYGVDRTKNENIIELAKKNMASLGADALNDPAKTCADLLAEITGYKTDRMLQRFRYIWSERRPWDRNQKQLEDYGFTTVRTKPSIPPLLLLEVGGLEALHDATRESYFWSRTPIPALLHTCRESRHAMQLCGYELAFAAEKSEPRIWFNFKHDVLYLTSGRWGSERNVDVFDTGPWNIYQLPRKDRGRIEKLAFEDRWEGQHHLVDAVPRFRRLKELLWVVYHIPADYEARYLGKYKYDTSNDEWGHIETEADLWGYLECDSMEFIDSKVIAGYLSGYCGDCMGGSCEMYSRGLKGYRRRNGGSSEGYFTLKTTELLFKLREHKMIHPGSWSIPTTKIVFVLTKKQAGLILDGRERFVQKMREVEIFENEQGPRSYDRFFGPRRRSLDAPFVDECEVLDDMMAMEY</sequence>
<name>A0A1L7WPH3_9HELO</name>
<dbReference type="PANTHER" id="PTHR35910">
    <property type="entry name" value="2EXR DOMAIN-CONTAINING PROTEIN"/>
    <property type="match status" value="1"/>
</dbReference>
<protein>
    <recommendedName>
        <fullName evidence="2">2EXR domain-containing protein</fullName>
    </recommendedName>
</protein>
<reference evidence="3 4" key="1">
    <citation type="submission" date="2016-03" db="EMBL/GenBank/DDBJ databases">
        <authorList>
            <person name="Ploux O."/>
        </authorList>
    </citation>
    <scope>NUCLEOTIDE SEQUENCE [LARGE SCALE GENOMIC DNA]</scope>
    <source>
        <strain evidence="3 4">UAMH 11012</strain>
    </source>
</reference>
<accession>A0A1L7WPH3</accession>
<dbReference type="EMBL" id="FJOG01000005">
    <property type="protein sequence ID" value="CZR54631.1"/>
    <property type="molecule type" value="Genomic_DNA"/>
</dbReference>
<evidence type="ECO:0000256" key="1">
    <source>
        <dbReference type="SAM" id="MobiDB-lite"/>
    </source>
</evidence>
<feature type="compositionally biased region" description="Acidic residues" evidence="1">
    <location>
        <begin position="34"/>
        <end position="60"/>
    </location>
</feature>
<evidence type="ECO:0000259" key="2">
    <source>
        <dbReference type="Pfam" id="PF20150"/>
    </source>
</evidence>
<organism evidence="3 4">
    <name type="scientific">Phialocephala subalpina</name>
    <dbReference type="NCBI Taxonomy" id="576137"/>
    <lineage>
        <taxon>Eukaryota</taxon>
        <taxon>Fungi</taxon>
        <taxon>Dikarya</taxon>
        <taxon>Ascomycota</taxon>
        <taxon>Pezizomycotina</taxon>
        <taxon>Leotiomycetes</taxon>
        <taxon>Helotiales</taxon>
        <taxon>Mollisiaceae</taxon>
        <taxon>Phialocephala</taxon>
        <taxon>Phialocephala fortinii species complex</taxon>
    </lineage>
</organism>
<dbReference type="AlphaFoldDB" id="A0A1L7WPH3"/>
<proteinExistence type="predicted"/>
<feature type="domain" description="2EXR" evidence="2">
    <location>
        <begin position="165"/>
        <end position="216"/>
    </location>
</feature>
<gene>
    <name evidence="3" type="ORF">PAC_04515</name>
</gene>
<evidence type="ECO:0000313" key="4">
    <source>
        <dbReference type="Proteomes" id="UP000184330"/>
    </source>
</evidence>
<dbReference type="Pfam" id="PF20150">
    <property type="entry name" value="2EXR"/>
    <property type="match status" value="2"/>
</dbReference>
<dbReference type="PANTHER" id="PTHR35910:SF6">
    <property type="entry name" value="2EXR DOMAIN-CONTAINING PROTEIN"/>
    <property type="match status" value="1"/>
</dbReference>
<feature type="domain" description="2EXR" evidence="2">
    <location>
        <begin position="6"/>
        <end position="47"/>
    </location>
</feature>
<dbReference type="OrthoDB" id="3513892at2759"/>
<evidence type="ECO:0000313" key="3">
    <source>
        <dbReference type="EMBL" id="CZR54631.1"/>
    </source>
</evidence>